<dbReference type="EC" id="3.1.3.16" evidence="1"/>
<dbReference type="Pfam" id="PF00481">
    <property type="entry name" value="PP2C"/>
    <property type="match status" value="1"/>
</dbReference>
<name>A0A9D5HP51_9LILI</name>
<keyword evidence="8" id="KW-1185">Reference proteome</keyword>
<gene>
    <name evidence="7" type="ORF">J5N97_002195</name>
</gene>
<dbReference type="PANTHER" id="PTHR47992">
    <property type="entry name" value="PROTEIN PHOSPHATASE"/>
    <property type="match status" value="1"/>
</dbReference>
<dbReference type="AlphaFoldDB" id="A0A9D5HP51"/>
<dbReference type="SUPFAM" id="SSF81606">
    <property type="entry name" value="PP2C-like"/>
    <property type="match status" value="1"/>
</dbReference>
<dbReference type="OrthoDB" id="10264738at2759"/>
<dbReference type="Proteomes" id="UP001085076">
    <property type="component" value="Miscellaneous, Linkage group lg01"/>
</dbReference>
<dbReference type="GO" id="GO:0004722">
    <property type="term" value="F:protein serine/threonine phosphatase activity"/>
    <property type="evidence" value="ECO:0007669"/>
    <property type="project" value="UniProtKB-EC"/>
</dbReference>
<protein>
    <recommendedName>
        <fullName evidence="1">protein-serine/threonine phosphatase</fullName>
        <ecNumber evidence="1">3.1.3.16</ecNumber>
    </recommendedName>
</protein>
<dbReference type="SMART" id="SM00332">
    <property type="entry name" value="PP2Cc"/>
    <property type="match status" value="1"/>
</dbReference>
<evidence type="ECO:0000256" key="3">
    <source>
        <dbReference type="ARBA" id="ARBA00022912"/>
    </source>
</evidence>
<organism evidence="7 8">
    <name type="scientific">Dioscorea zingiberensis</name>
    <dbReference type="NCBI Taxonomy" id="325984"/>
    <lineage>
        <taxon>Eukaryota</taxon>
        <taxon>Viridiplantae</taxon>
        <taxon>Streptophyta</taxon>
        <taxon>Embryophyta</taxon>
        <taxon>Tracheophyta</taxon>
        <taxon>Spermatophyta</taxon>
        <taxon>Magnoliopsida</taxon>
        <taxon>Liliopsida</taxon>
        <taxon>Dioscoreales</taxon>
        <taxon>Dioscoreaceae</taxon>
        <taxon>Dioscorea</taxon>
    </lineage>
</organism>
<evidence type="ECO:0000256" key="2">
    <source>
        <dbReference type="ARBA" id="ARBA00022801"/>
    </source>
</evidence>
<dbReference type="EMBL" id="JAGGNH010000001">
    <property type="protein sequence ID" value="KAJ0983839.1"/>
    <property type="molecule type" value="Genomic_DNA"/>
</dbReference>
<proteinExistence type="predicted"/>
<evidence type="ECO:0000256" key="5">
    <source>
        <dbReference type="ARBA" id="ARBA00048336"/>
    </source>
</evidence>
<comment type="catalytic activity">
    <reaction evidence="4">
        <text>O-phospho-L-seryl-[protein] + H2O = L-seryl-[protein] + phosphate</text>
        <dbReference type="Rhea" id="RHEA:20629"/>
        <dbReference type="Rhea" id="RHEA-COMP:9863"/>
        <dbReference type="Rhea" id="RHEA-COMP:11604"/>
        <dbReference type="ChEBI" id="CHEBI:15377"/>
        <dbReference type="ChEBI" id="CHEBI:29999"/>
        <dbReference type="ChEBI" id="CHEBI:43474"/>
        <dbReference type="ChEBI" id="CHEBI:83421"/>
        <dbReference type="EC" id="3.1.3.16"/>
    </reaction>
</comment>
<dbReference type="InterPro" id="IPR036457">
    <property type="entry name" value="PPM-type-like_dom_sf"/>
</dbReference>
<evidence type="ECO:0000259" key="6">
    <source>
        <dbReference type="PROSITE" id="PS51746"/>
    </source>
</evidence>
<comment type="caution">
    <text evidence="7">The sequence shown here is derived from an EMBL/GenBank/DDBJ whole genome shotgun (WGS) entry which is preliminary data.</text>
</comment>
<dbReference type="InterPro" id="IPR001932">
    <property type="entry name" value="PPM-type_phosphatase-like_dom"/>
</dbReference>
<evidence type="ECO:0000256" key="4">
    <source>
        <dbReference type="ARBA" id="ARBA00047761"/>
    </source>
</evidence>
<evidence type="ECO:0000313" key="8">
    <source>
        <dbReference type="Proteomes" id="UP001085076"/>
    </source>
</evidence>
<keyword evidence="3" id="KW-0904">Protein phosphatase</keyword>
<sequence>MGGCCSKGDVGNGGGLAWREEEGDDDFHEEEGSRRMIRHGGSCRYASMYSQQGWKGVNQDAMTIWEDFGGSKDEIFCGVFDGHGPLGHRVACHVRDVLPSKISTGLRSLEELEDDDGVANCSGDADKWLSAARKDVFVKAFEELDEELGHSSSIDCICSGSTAVSVVKQKEHLIIANLGDSRAVLGTRDDKNQLVPLQLTVDLKPNLPSEEERIKSCRGRVFALEEEPDVHRLWMPDEDCPGLAMARAFGDFCLKAFGLISTPQVTHRELSERDEFLVLATDGVWDVLSNKEVVKIVSSVSKRSEAAKHLVQRAVKAWRSKHSSSKVDDCAVVCLFLKHISSSSNVVGDNGDLSTLESFKTARSQSSNSEEMMAEETKEEWTALEGLSRVNSLLKLPRVARVFSWRKKSVSLDEEHKE</sequence>
<dbReference type="Gene3D" id="3.60.40.10">
    <property type="entry name" value="PPM-type phosphatase domain"/>
    <property type="match status" value="1"/>
</dbReference>
<keyword evidence="2" id="KW-0378">Hydrolase</keyword>
<dbReference type="InterPro" id="IPR015655">
    <property type="entry name" value="PP2C"/>
</dbReference>
<feature type="domain" description="PPM-type phosphatase" evidence="6">
    <location>
        <begin position="45"/>
        <end position="337"/>
    </location>
</feature>
<comment type="catalytic activity">
    <reaction evidence="5">
        <text>O-phospho-L-threonyl-[protein] + H2O = L-threonyl-[protein] + phosphate</text>
        <dbReference type="Rhea" id="RHEA:47004"/>
        <dbReference type="Rhea" id="RHEA-COMP:11060"/>
        <dbReference type="Rhea" id="RHEA-COMP:11605"/>
        <dbReference type="ChEBI" id="CHEBI:15377"/>
        <dbReference type="ChEBI" id="CHEBI:30013"/>
        <dbReference type="ChEBI" id="CHEBI:43474"/>
        <dbReference type="ChEBI" id="CHEBI:61977"/>
        <dbReference type="EC" id="3.1.3.16"/>
    </reaction>
</comment>
<reference evidence="7" key="1">
    <citation type="submission" date="2021-03" db="EMBL/GenBank/DDBJ databases">
        <authorList>
            <person name="Li Z."/>
            <person name="Yang C."/>
        </authorList>
    </citation>
    <scope>NUCLEOTIDE SEQUENCE</scope>
    <source>
        <strain evidence="7">Dzin_1.0</strain>
        <tissue evidence="7">Leaf</tissue>
    </source>
</reference>
<dbReference type="CDD" id="cd00143">
    <property type="entry name" value="PP2Cc"/>
    <property type="match status" value="1"/>
</dbReference>
<evidence type="ECO:0000313" key="7">
    <source>
        <dbReference type="EMBL" id="KAJ0983839.1"/>
    </source>
</evidence>
<accession>A0A9D5HP51</accession>
<dbReference type="PROSITE" id="PS51746">
    <property type="entry name" value="PPM_2"/>
    <property type="match status" value="1"/>
</dbReference>
<evidence type="ECO:0000256" key="1">
    <source>
        <dbReference type="ARBA" id="ARBA00013081"/>
    </source>
</evidence>
<reference evidence="7" key="2">
    <citation type="journal article" date="2022" name="Hortic Res">
        <title>The genome of Dioscorea zingiberensis sheds light on the biosynthesis, origin and evolution of the medicinally important diosgenin saponins.</title>
        <authorList>
            <person name="Li Y."/>
            <person name="Tan C."/>
            <person name="Li Z."/>
            <person name="Guo J."/>
            <person name="Li S."/>
            <person name="Chen X."/>
            <person name="Wang C."/>
            <person name="Dai X."/>
            <person name="Yang H."/>
            <person name="Song W."/>
            <person name="Hou L."/>
            <person name="Xu J."/>
            <person name="Tong Z."/>
            <person name="Xu A."/>
            <person name="Yuan X."/>
            <person name="Wang W."/>
            <person name="Yang Q."/>
            <person name="Chen L."/>
            <person name="Sun Z."/>
            <person name="Wang K."/>
            <person name="Pan B."/>
            <person name="Chen J."/>
            <person name="Bao Y."/>
            <person name="Liu F."/>
            <person name="Qi X."/>
            <person name="Gang D.R."/>
            <person name="Wen J."/>
            <person name="Li J."/>
        </authorList>
    </citation>
    <scope>NUCLEOTIDE SEQUENCE</scope>
    <source>
        <strain evidence="7">Dzin_1.0</strain>
    </source>
</reference>